<reference evidence="2 3" key="1">
    <citation type="submission" date="2017-04" db="EMBL/GenBank/DDBJ databases">
        <title>Complete Genome Sequence of the Bacillus horikoshii 20a strain from Cuatro Cienegas, Coahuila, Mexico.</title>
        <authorList>
            <person name="Zarza E."/>
            <person name="Alcaraz L.D."/>
            <person name="Aguilar-Salinas B."/>
            <person name="Islas A."/>
            <person name="Olmedo-Alvarez G."/>
        </authorList>
    </citation>
    <scope>NUCLEOTIDE SEQUENCE [LARGE SCALE GENOMIC DNA]</scope>
    <source>
        <strain evidence="2 3">20a</strain>
    </source>
</reference>
<evidence type="ECO:0008006" key="4">
    <source>
        <dbReference type="Google" id="ProtNLM"/>
    </source>
</evidence>
<organism evidence="2 3">
    <name type="scientific">Sutcliffiella horikoshii</name>
    <dbReference type="NCBI Taxonomy" id="79883"/>
    <lineage>
        <taxon>Bacteria</taxon>
        <taxon>Bacillati</taxon>
        <taxon>Bacillota</taxon>
        <taxon>Bacilli</taxon>
        <taxon>Bacillales</taxon>
        <taxon>Bacillaceae</taxon>
        <taxon>Sutcliffiella</taxon>
    </lineage>
</organism>
<gene>
    <name evidence="2" type="ORF">B4U37_20140</name>
</gene>
<evidence type="ECO:0000313" key="2">
    <source>
        <dbReference type="EMBL" id="ART78211.1"/>
    </source>
</evidence>
<dbReference type="GeneID" id="96740713"/>
<dbReference type="RefSeq" id="WP_088019694.1">
    <property type="nucleotide sequence ID" value="NZ_CP020880.1"/>
</dbReference>
<name>A0ABM6KNR4_9BACI</name>
<dbReference type="Proteomes" id="UP000195573">
    <property type="component" value="Chromosome"/>
</dbReference>
<dbReference type="EMBL" id="CP020880">
    <property type="protein sequence ID" value="ART78211.1"/>
    <property type="molecule type" value="Genomic_DNA"/>
</dbReference>
<keyword evidence="3" id="KW-1185">Reference proteome</keyword>
<accession>A0ABM6KNR4</accession>
<dbReference type="Gene3D" id="3.10.450.100">
    <property type="entry name" value="NTF2-like, domain 1"/>
    <property type="match status" value="1"/>
</dbReference>
<dbReference type="InterPro" id="IPR032710">
    <property type="entry name" value="NTF2-like_dom_sf"/>
</dbReference>
<keyword evidence="1" id="KW-0812">Transmembrane</keyword>
<keyword evidence="1" id="KW-0472">Membrane</keyword>
<protein>
    <recommendedName>
        <fullName evidence="4">DUF4829 domain-containing protein</fullName>
    </recommendedName>
</protein>
<proteinExistence type="predicted"/>
<keyword evidence="1" id="KW-1133">Transmembrane helix</keyword>
<dbReference type="SUPFAM" id="SSF54427">
    <property type="entry name" value="NTF2-like"/>
    <property type="match status" value="1"/>
</dbReference>
<feature type="transmembrane region" description="Helical" evidence="1">
    <location>
        <begin position="9"/>
        <end position="31"/>
    </location>
</feature>
<evidence type="ECO:0000256" key="1">
    <source>
        <dbReference type="SAM" id="Phobius"/>
    </source>
</evidence>
<evidence type="ECO:0000313" key="3">
    <source>
        <dbReference type="Proteomes" id="UP000195573"/>
    </source>
</evidence>
<sequence length="156" mass="18567">MRKNRGKRAMVFVVGIGVFLILIYIVSSLFMGEERKAKRVVVDYYKYESAQDYSRSWELLHTEMKAKFGRGAFASDRVHVFNGHFGADTFSYEVSKAKEIKNWKMEKEGESFGTAYEFEVRQDYRGKYGHFAFVQFVYVVREDGEWRILWDYKERN</sequence>